<evidence type="ECO:0000256" key="10">
    <source>
        <dbReference type="RuleBase" id="RU366002"/>
    </source>
</evidence>
<dbReference type="GO" id="GO:0098719">
    <property type="term" value="P:sodium ion import across plasma membrane"/>
    <property type="evidence" value="ECO:0007669"/>
    <property type="project" value="TreeGrafter"/>
</dbReference>
<dbReference type="AlphaFoldDB" id="A0A502G272"/>
<evidence type="ECO:0000256" key="8">
    <source>
        <dbReference type="ARBA" id="ARBA00023136"/>
    </source>
</evidence>
<keyword evidence="10" id="KW-0997">Cell inner membrane</keyword>
<feature type="domain" description="Cation/H+ exchanger transmembrane" evidence="12">
    <location>
        <begin position="54"/>
        <end position="441"/>
    </location>
</feature>
<comment type="function">
    <text evidence="10">Na(+)/H(+) antiporter that extrudes sodium in exchange for external protons.</text>
</comment>
<evidence type="ECO:0000256" key="11">
    <source>
        <dbReference type="SAM" id="MobiDB-lite"/>
    </source>
</evidence>
<keyword evidence="9 10" id="KW-0739">Sodium transport</keyword>
<dbReference type="Gene3D" id="6.10.140.1330">
    <property type="match status" value="1"/>
</dbReference>
<evidence type="ECO:0000256" key="5">
    <source>
        <dbReference type="ARBA" id="ARBA00022989"/>
    </source>
</evidence>
<feature type="transmembrane region" description="Helical" evidence="10">
    <location>
        <begin position="71"/>
        <end position="91"/>
    </location>
</feature>
<dbReference type="InterPro" id="IPR018422">
    <property type="entry name" value="Cation/H_exchanger_CPA1"/>
</dbReference>
<keyword evidence="8 10" id="KW-0472">Membrane</keyword>
<dbReference type="GO" id="GO:0015386">
    <property type="term" value="F:potassium:proton antiporter activity"/>
    <property type="evidence" value="ECO:0007669"/>
    <property type="project" value="TreeGrafter"/>
</dbReference>
<evidence type="ECO:0000256" key="9">
    <source>
        <dbReference type="ARBA" id="ARBA00023201"/>
    </source>
</evidence>
<feature type="compositionally biased region" description="Basic and acidic residues" evidence="11">
    <location>
        <begin position="558"/>
        <end position="567"/>
    </location>
</feature>
<feature type="transmembrane region" description="Helical" evidence="10">
    <location>
        <begin position="416"/>
        <end position="440"/>
    </location>
</feature>
<dbReference type="GO" id="GO:0051453">
    <property type="term" value="P:regulation of intracellular pH"/>
    <property type="evidence" value="ECO:0007669"/>
    <property type="project" value="TreeGrafter"/>
</dbReference>
<evidence type="ECO:0000256" key="3">
    <source>
        <dbReference type="ARBA" id="ARBA00022475"/>
    </source>
</evidence>
<feature type="transmembrane region" description="Helical" evidence="10">
    <location>
        <begin position="126"/>
        <end position="148"/>
    </location>
</feature>
<dbReference type="GO" id="GO:0015385">
    <property type="term" value="F:sodium:proton antiporter activity"/>
    <property type="evidence" value="ECO:0007669"/>
    <property type="project" value="InterPro"/>
</dbReference>
<dbReference type="EMBL" id="RCZP01000011">
    <property type="protein sequence ID" value="TPG55978.1"/>
    <property type="molecule type" value="Genomic_DNA"/>
</dbReference>
<accession>A0A502G272</accession>
<comment type="subcellular location">
    <subcellularLocation>
        <location evidence="10">Cell inner membrane</location>
        <topology evidence="10">Multi-pass membrane protein</topology>
    </subcellularLocation>
    <subcellularLocation>
        <location evidence="1">Cell membrane</location>
        <topology evidence="1">Multi-pass membrane protein</topology>
    </subcellularLocation>
</comment>
<feature type="region of interest" description="Disordered" evidence="11">
    <location>
        <begin position="535"/>
        <end position="567"/>
    </location>
</feature>
<evidence type="ECO:0000313" key="13">
    <source>
        <dbReference type="EMBL" id="TPG55978.1"/>
    </source>
</evidence>
<keyword evidence="5 10" id="KW-1133">Transmembrane helix</keyword>
<feature type="transmembrane region" description="Helical" evidence="10">
    <location>
        <begin position="97"/>
        <end position="114"/>
    </location>
</feature>
<gene>
    <name evidence="13" type="ORF">EAH89_13670</name>
</gene>
<organism evidence="13 14">
    <name type="scientific">Muricoccus nepalensis</name>
    <dbReference type="NCBI Taxonomy" id="1854500"/>
    <lineage>
        <taxon>Bacteria</taxon>
        <taxon>Pseudomonadati</taxon>
        <taxon>Pseudomonadota</taxon>
        <taxon>Alphaproteobacteria</taxon>
        <taxon>Acetobacterales</taxon>
        <taxon>Roseomonadaceae</taxon>
        <taxon>Muricoccus</taxon>
    </lineage>
</organism>
<feature type="transmembrane region" description="Helical" evidence="10">
    <location>
        <begin position="302"/>
        <end position="324"/>
    </location>
</feature>
<evidence type="ECO:0000256" key="4">
    <source>
        <dbReference type="ARBA" id="ARBA00022692"/>
    </source>
</evidence>
<keyword evidence="4 10" id="KW-0812">Transmembrane</keyword>
<feature type="transmembrane region" description="Helical" evidence="10">
    <location>
        <begin position="389"/>
        <end position="410"/>
    </location>
</feature>
<dbReference type="OrthoDB" id="9809206at2"/>
<keyword evidence="7 10" id="KW-0406">Ion transport</keyword>
<evidence type="ECO:0000256" key="2">
    <source>
        <dbReference type="ARBA" id="ARBA00022448"/>
    </source>
</evidence>
<evidence type="ECO:0000256" key="6">
    <source>
        <dbReference type="ARBA" id="ARBA00023053"/>
    </source>
</evidence>
<sequence>MPRPGPWRPRPQVVPPRTDRPSRFPGRARLPIQAHHSPPDARTMHVFELLLVLLAACVALAVLANRLNLPVAVTLVLGGMGLAFVPGLPPLVLDPELVLALFLPPLLQVSAYRTDWPAFRNHLRPILLLAIGGVFFTAGLVAVAAKLFVPSLPWWAAITLGAIVAPPDAVAAASVLSRFKLPKRIVTVLEGESLINDASSLVLYKFAVAAVGVSTVSYGEGALQFFGVAIGGALVGWLVGRVAMWIFTHLEDTLLDLTISILAGFAAYLAAEAIHASGVLAAVACGLVLGRQQHAEFTARTRIELVAVWGFLEFALTSLVFILIGLQLRGIAGRLVDENLHQLAWLALAMSVTLIVSRFAWVFASAWVPRLLSRELRERDPTPWRHATVVSWTGMRGVVSLAAALALPEVFPGRDIILFLAFCSIFVTLVIQGTTLGWVVRRLGVTEEVTALPEPETAQARAEITTAALEAVREHLDGSEATEHTEAATELVQEYEVRAERASIEGQDPDTKSSQLEAQQRLRLVAITAAREKLAERSETMDAEAHRALGEELDLEEQQIRRALEGT</sequence>
<dbReference type="Pfam" id="PF00999">
    <property type="entry name" value="Na_H_Exchanger"/>
    <property type="match status" value="1"/>
</dbReference>
<dbReference type="PANTHER" id="PTHR10110">
    <property type="entry name" value="SODIUM/HYDROGEN EXCHANGER"/>
    <property type="match status" value="1"/>
</dbReference>
<feature type="transmembrane region" description="Helical" evidence="10">
    <location>
        <begin position="344"/>
        <end position="368"/>
    </location>
</feature>
<dbReference type="PANTHER" id="PTHR10110:SF86">
    <property type="entry name" value="SODIUM_HYDROGEN EXCHANGER 7"/>
    <property type="match status" value="1"/>
</dbReference>
<dbReference type="GO" id="GO:0005886">
    <property type="term" value="C:plasma membrane"/>
    <property type="evidence" value="ECO:0007669"/>
    <property type="project" value="UniProtKB-SubCell"/>
</dbReference>
<dbReference type="Proteomes" id="UP000317078">
    <property type="component" value="Unassembled WGS sequence"/>
</dbReference>
<feature type="transmembrane region" description="Helical" evidence="10">
    <location>
        <begin position="154"/>
        <end position="176"/>
    </location>
</feature>
<comment type="caution">
    <text evidence="13">The sequence shown here is derived from an EMBL/GenBank/DDBJ whole genome shotgun (WGS) entry which is preliminary data.</text>
</comment>
<feature type="compositionally biased region" description="Basic and acidic residues" evidence="11">
    <location>
        <begin position="535"/>
        <end position="550"/>
    </location>
</feature>
<feature type="transmembrane region" description="Helical" evidence="10">
    <location>
        <begin position="259"/>
        <end position="290"/>
    </location>
</feature>
<keyword evidence="2 10" id="KW-0813">Transport</keyword>
<protein>
    <submittedName>
        <fullName evidence="13">Na+/H+ antiporter</fullName>
    </submittedName>
</protein>
<keyword evidence="3" id="KW-1003">Cell membrane</keyword>
<comment type="similarity">
    <text evidence="10">Belongs to the monovalent cation:proton antiporter 1 (CPA1) transporter (TC 2.A.36) family.</text>
</comment>
<reference evidence="13 14" key="1">
    <citation type="journal article" date="2019" name="Environ. Microbiol.">
        <title>Species interactions and distinct microbial communities in high Arctic permafrost affected cryosols are associated with the CH4 and CO2 gas fluxes.</title>
        <authorList>
            <person name="Altshuler I."/>
            <person name="Hamel J."/>
            <person name="Turney S."/>
            <person name="Magnuson E."/>
            <person name="Levesque R."/>
            <person name="Greer C."/>
            <person name="Whyte L.G."/>
        </authorList>
    </citation>
    <scope>NUCLEOTIDE SEQUENCE [LARGE SCALE GENOMIC DNA]</scope>
    <source>
        <strain evidence="13 14">S9.3B</strain>
    </source>
</reference>
<feature type="region of interest" description="Disordered" evidence="11">
    <location>
        <begin position="1"/>
        <end position="36"/>
    </location>
</feature>
<evidence type="ECO:0000256" key="1">
    <source>
        <dbReference type="ARBA" id="ARBA00004651"/>
    </source>
</evidence>
<feature type="transmembrane region" description="Helical" evidence="10">
    <location>
        <begin position="225"/>
        <end position="247"/>
    </location>
</feature>
<dbReference type="InterPro" id="IPR006153">
    <property type="entry name" value="Cation/H_exchanger_TM"/>
</dbReference>
<evidence type="ECO:0000259" key="12">
    <source>
        <dbReference type="Pfam" id="PF00999"/>
    </source>
</evidence>
<proteinExistence type="inferred from homology"/>
<dbReference type="InterPro" id="IPR004705">
    <property type="entry name" value="Cation/H_exchanger_CPA1_bac"/>
</dbReference>
<evidence type="ECO:0000313" key="14">
    <source>
        <dbReference type="Proteomes" id="UP000317078"/>
    </source>
</evidence>
<feature type="transmembrane region" description="Helical" evidence="10">
    <location>
        <begin position="46"/>
        <end position="64"/>
    </location>
</feature>
<keyword evidence="14" id="KW-1185">Reference proteome</keyword>
<feature type="compositionally biased region" description="Pro residues" evidence="11">
    <location>
        <begin position="1"/>
        <end position="14"/>
    </location>
</feature>
<keyword evidence="6 10" id="KW-0915">Sodium</keyword>
<dbReference type="NCBIfam" id="TIGR00831">
    <property type="entry name" value="a_cpa1"/>
    <property type="match status" value="1"/>
</dbReference>
<keyword evidence="10" id="KW-0050">Antiport</keyword>
<name>A0A502G272_9PROT</name>
<evidence type="ECO:0000256" key="7">
    <source>
        <dbReference type="ARBA" id="ARBA00023065"/>
    </source>
</evidence>